<evidence type="ECO:0000313" key="2">
    <source>
        <dbReference type="Proteomes" id="UP000805649"/>
    </source>
</evidence>
<keyword evidence="2" id="KW-1185">Reference proteome</keyword>
<dbReference type="EMBL" id="VUJX02000018">
    <property type="protein sequence ID" value="KAL0929333.1"/>
    <property type="molecule type" value="Genomic_DNA"/>
</dbReference>
<reference evidence="1 2" key="1">
    <citation type="journal article" date="2020" name="Phytopathology">
        <title>Genome Sequence Resources of Colletotrichum truncatum, C. plurivorum, C. musicola, and C. sojae: Four Species Pathogenic to Soybean (Glycine max).</title>
        <authorList>
            <person name="Rogerio F."/>
            <person name="Boufleur T.R."/>
            <person name="Ciampi-Guillardi M."/>
            <person name="Sukno S.A."/>
            <person name="Thon M.R."/>
            <person name="Massola Junior N.S."/>
            <person name="Baroncelli R."/>
        </authorList>
    </citation>
    <scope>NUCLEOTIDE SEQUENCE [LARGE SCALE GENOMIC DNA]</scope>
    <source>
        <strain evidence="1 2">CMES1059</strain>
    </source>
</reference>
<name>A0ACC3YBV6_COLTU</name>
<proteinExistence type="predicted"/>
<protein>
    <submittedName>
        <fullName evidence="1">Uncharacterized protein</fullName>
    </submittedName>
</protein>
<organism evidence="1 2">
    <name type="scientific">Colletotrichum truncatum</name>
    <name type="common">Anthracnose fungus</name>
    <name type="synonym">Colletotrichum capsici</name>
    <dbReference type="NCBI Taxonomy" id="5467"/>
    <lineage>
        <taxon>Eukaryota</taxon>
        <taxon>Fungi</taxon>
        <taxon>Dikarya</taxon>
        <taxon>Ascomycota</taxon>
        <taxon>Pezizomycotina</taxon>
        <taxon>Sordariomycetes</taxon>
        <taxon>Hypocreomycetidae</taxon>
        <taxon>Glomerellales</taxon>
        <taxon>Glomerellaceae</taxon>
        <taxon>Colletotrichum</taxon>
        <taxon>Colletotrichum truncatum species complex</taxon>
    </lineage>
</organism>
<comment type="caution">
    <text evidence="1">The sequence shown here is derived from an EMBL/GenBank/DDBJ whole genome shotgun (WGS) entry which is preliminary data.</text>
</comment>
<sequence length="301" mass="34281">MSPTDSSHDDKTAVPRKSDARKVAQMRETGVTPSVFRYALRSHQNRRPVTNLPDNPPKTVATTNPAVKIKTERVTPEPATQRVSIDRLKAIKSEEEQRPVKKNPPEPRVSEANKELAIDEEELDLAAILIAQQNPPDRRQSLNEFRPGQMLSDGTVDTILESFAQSQTERSTRLVQSRFGFLATRDRWLAPVCHDGHWVLFVGRRMESIDFYDSLLGHGYKPRMTRLLHDFLRRVWGDDVALPEPRTINCPQQPNSTDCGLHVIRNADLATKTSRSARDIPPLLPDPLRQYYKAMYESLLE</sequence>
<dbReference type="Proteomes" id="UP000805649">
    <property type="component" value="Unassembled WGS sequence"/>
</dbReference>
<accession>A0ACC3YBV6</accession>
<evidence type="ECO:0000313" key="1">
    <source>
        <dbReference type="EMBL" id="KAL0929333.1"/>
    </source>
</evidence>
<gene>
    <name evidence="1" type="ORF">CTRU02_215689</name>
</gene>